<dbReference type="InterPro" id="IPR007412">
    <property type="entry name" value="FlgM"/>
</dbReference>
<dbReference type="SUPFAM" id="SSF101498">
    <property type="entry name" value="Anti-sigma factor FlgM"/>
    <property type="match status" value="1"/>
</dbReference>
<dbReference type="RefSeq" id="WP_078717528.1">
    <property type="nucleotide sequence ID" value="NZ_FUYC01000009.1"/>
</dbReference>
<dbReference type="GO" id="GO:0044781">
    <property type="term" value="P:bacterial-type flagellum organization"/>
    <property type="evidence" value="ECO:0007669"/>
    <property type="project" value="UniProtKB-KW"/>
</dbReference>
<dbReference type="STRING" id="1121449.SAMN02745704_01969"/>
<keyword evidence="4" id="KW-1005">Bacterial flagellum biogenesis</keyword>
<evidence type="ECO:0000256" key="9">
    <source>
        <dbReference type="SAM" id="MobiDB-lite"/>
    </source>
</evidence>
<reference evidence="11 12" key="1">
    <citation type="submission" date="2017-02" db="EMBL/GenBank/DDBJ databases">
        <authorList>
            <person name="Peterson S.W."/>
        </authorList>
    </citation>
    <scope>NUCLEOTIDE SEQUENCE [LARGE SCALE GENOMIC DNA]</scope>
    <source>
        <strain evidence="11 12">DSM 16080</strain>
    </source>
</reference>
<dbReference type="AlphaFoldDB" id="A0A1T4XAH9"/>
<evidence type="ECO:0000256" key="5">
    <source>
        <dbReference type="ARBA" id="ARBA00023015"/>
    </source>
</evidence>
<dbReference type="InterPro" id="IPR031316">
    <property type="entry name" value="FlgM_C"/>
</dbReference>
<accession>A0A1T4XAH9</accession>
<comment type="function">
    <text evidence="7">Responsible for the coupling of flagellin expression to flagellar assembly by preventing expression of the flagellin genes when a component of the middle class of proteins is defective. It negatively regulates flagellar genes by inhibiting the activity of FliA by directly binding to FliA.</text>
</comment>
<dbReference type="Proteomes" id="UP000190027">
    <property type="component" value="Unassembled WGS sequence"/>
</dbReference>
<feature type="compositionally biased region" description="Polar residues" evidence="9">
    <location>
        <begin position="24"/>
        <end position="34"/>
    </location>
</feature>
<feature type="domain" description="Anti-sigma-28 factor FlgM C-terminal" evidence="10">
    <location>
        <begin position="38"/>
        <end position="91"/>
    </location>
</feature>
<evidence type="ECO:0000256" key="6">
    <source>
        <dbReference type="ARBA" id="ARBA00023163"/>
    </source>
</evidence>
<dbReference type="GO" id="GO:0045892">
    <property type="term" value="P:negative regulation of DNA-templated transcription"/>
    <property type="evidence" value="ECO:0007669"/>
    <property type="project" value="InterPro"/>
</dbReference>
<keyword evidence="6" id="KW-0804">Transcription</keyword>
<comment type="similarity">
    <text evidence="1">Belongs to the FlgM family.</text>
</comment>
<evidence type="ECO:0000256" key="4">
    <source>
        <dbReference type="ARBA" id="ARBA00022795"/>
    </source>
</evidence>
<evidence type="ECO:0000256" key="8">
    <source>
        <dbReference type="ARBA" id="ARBA00030117"/>
    </source>
</evidence>
<dbReference type="NCBIfam" id="TIGR03824">
    <property type="entry name" value="FlgM_jcvi"/>
    <property type="match status" value="1"/>
</dbReference>
<dbReference type="InterPro" id="IPR035890">
    <property type="entry name" value="Anti-sigma-28_factor_FlgM_sf"/>
</dbReference>
<evidence type="ECO:0000313" key="12">
    <source>
        <dbReference type="Proteomes" id="UP000190027"/>
    </source>
</evidence>
<keyword evidence="12" id="KW-1185">Reference proteome</keyword>
<evidence type="ECO:0000313" key="11">
    <source>
        <dbReference type="EMBL" id="SKA86600.1"/>
    </source>
</evidence>
<dbReference type="OrthoDB" id="9797114at2"/>
<organism evidence="11 12">
    <name type="scientific">Paucidesulfovibrio gracilis DSM 16080</name>
    <dbReference type="NCBI Taxonomy" id="1121449"/>
    <lineage>
        <taxon>Bacteria</taxon>
        <taxon>Pseudomonadati</taxon>
        <taxon>Thermodesulfobacteriota</taxon>
        <taxon>Desulfovibrionia</taxon>
        <taxon>Desulfovibrionales</taxon>
        <taxon>Desulfovibrionaceae</taxon>
        <taxon>Paucidesulfovibrio</taxon>
    </lineage>
</organism>
<keyword evidence="5" id="KW-0805">Transcription regulation</keyword>
<proteinExistence type="inferred from homology"/>
<evidence type="ECO:0000256" key="3">
    <source>
        <dbReference type="ARBA" id="ARBA00022491"/>
    </source>
</evidence>
<dbReference type="Pfam" id="PF04316">
    <property type="entry name" value="FlgM"/>
    <property type="match status" value="1"/>
</dbReference>
<evidence type="ECO:0000256" key="2">
    <source>
        <dbReference type="ARBA" id="ARBA00017823"/>
    </source>
</evidence>
<keyword evidence="3" id="KW-0678">Repressor</keyword>
<feature type="region of interest" description="Disordered" evidence="9">
    <location>
        <begin position="1"/>
        <end position="64"/>
    </location>
</feature>
<gene>
    <name evidence="11" type="ORF">SAMN02745704_01969</name>
</gene>
<dbReference type="EMBL" id="FUYC01000009">
    <property type="protein sequence ID" value="SKA86600.1"/>
    <property type="molecule type" value="Genomic_DNA"/>
</dbReference>
<evidence type="ECO:0000259" key="10">
    <source>
        <dbReference type="Pfam" id="PF04316"/>
    </source>
</evidence>
<sequence length="99" mass="10765">MDIRHIAGELNPYAKQKVQEGQRTKGGSSSNTASERGDKVQLSSEARLRGAALSEAGGTSDVRADKVRDLKERVRNGTYKPDIKKAAANLLRDDINLLT</sequence>
<evidence type="ECO:0000256" key="7">
    <source>
        <dbReference type="ARBA" id="ARBA00024739"/>
    </source>
</evidence>
<name>A0A1T4XAH9_9BACT</name>
<evidence type="ECO:0000256" key="1">
    <source>
        <dbReference type="ARBA" id="ARBA00005322"/>
    </source>
</evidence>
<protein>
    <recommendedName>
        <fullName evidence="2">Negative regulator of flagellin synthesis</fullName>
    </recommendedName>
    <alternativeName>
        <fullName evidence="8">Anti-sigma-28 factor</fullName>
    </alternativeName>
</protein>